<dbReference type="RefSeq" id="WP_344680653.1">
    <property type="nucleotide sequence ID" value="NZ_BAAAUX010000014.1"/>
</dbReference>
<feature type="domain" description="HTH lysR-type" evidence="5">
    <location>
        <begin position="2"/>
        <end position="59"/>
    </location>
</feature>
<dbReference type="Gene3D" id="1.10.10.10">
    <property type="entry name" value="Winged helix-like DNA-binding domain superfamily/Winged helix DNA-binding domain"/>
    <property type="match status" value="1"/>
</dbReference>
<evidence type="ECO:0000256" key="2">
    <source>
        <dbReference type="ARBA" id="ARBA00023015"/>
    </source>
</evidence>
<evidence type="ECO:0000259" key="5">
    <source>
        <dbReference type="PROSITE" id="PS50931"/>
    </source>
</evidence>
<dbReference type="PANTHER" id="PTHR30346">
    <property type="entry name" value="TRANSCRIPTIONAL DUAL REGULATOR HCAR-RELATED"/>
    <property type="match status" value="1"/>
</dbReference>
<evidence type="ECO:0000256" key="1">
    <source>
        <dbReference type="ARBA" id="ARBA00009437"/>
    </source>
</evidence>
<evidence type="ECO:0000256" key="4">
    <source>
        <dbReference type="ARBA" id="ARBA00023163"/>
    </source>
</evidence>
<dbReference type="Pfam" id="PF00126">
    <property type="entry name" value="HTH_1"/>
    <property type="match status" value="1"/>
</dbReference>
<evidence type="ECO:0000256" key="3">
    <source>
        <dbReference type="ARBA" id="ARBA00023125"/>
    </source>
</evidence>
<keyword evidence="3" id="KW-0238">DNA-binding</keyword>
<dbReference type="InterPro" id="IPR000847">
    <property type="entry name" value="LysR_HTH_N"/>
</dbReference>
<keyword evidence="7" id="KW-1185">Reference proteome</keyword>
<name>A0ABN3VDW2_9PSEU</name>
<dbReference type="PROSITE" id="PS50931">
    <property type="entry name" value="HTH_LYSR"/>
    <property type="match status" value="1"/>
</dbReference>
<reference evidence="6 7" key="1">
    <citation type="journal article" date="2019" name="Int. J. Syst. Evol. Microbiol.">
        <title>The Global Catalogue of Microorganisms (GCM) 10K type strain sequencing project: providing services to taxonomists for standard genome sequencing and annotation.</title>
        <authorList>
            <consortium name="The Broad Institute Genomics Platform"/>
            <consortium name="The Broad Institute Genome Sequencing Center for Infectious Disease"/>
            <person name="Wu L."/>
            <person name="Ma J."/>
        </authorList>
    </citation>
    <scope>NUCLEOTIDE SEQUENCE [LARGE SCALE GENOMIC DNA]</scope>
    <source>
        <strain evidence="6 7">JCM 9383</strain>
    </source>
</reference>
<evidence type="ECO:0000313" key="7">
    <source>
        <dbReference type="Proteomes" id="UP001500979"/>
    </source>
</evidence>
<sequence length="295" mass="31308">MLDTRRMELLRTVVRTGSIRAAADNLGYTPSAISQQLAVLEREAGVALLAKEGRGVAPTAAGRLVAERAEAISAILAETGKDLAALQAGLVGRWRIRFFATAGAAIVPPAVAAFRREHPEVRLEPCVSPDPLREVVDDDADMAIVAVYDGELEVPPGLTATHLLDDPLRVVLPKGHRLARSRVVDLAELADEEWIELQGCAGQLARICAAAGFSPKIAVRADDFLTAQGFVAAGLGVRLAPALGLSTGAGADVVARRLRRPESIRRLYVVVREPVADHAVAHRMLELLRDAVGAG</sequence>
<dbReference type="InterPro" id="IPR036390">
    <property type="entry name" value="WH_DNA-bd_sf"/>
</dbReference>
<proteinExistence type="inferred from homology"/>
<evidence type="ECO:0000313" key="6">
    <source>
        <dbReference type="EMBL" id="GAA2795683.1"/>
    </source>
</evidence>
<comment type="similarity">
    <text evidence="1">Belongs to the LysR transcriptional regulatory family.</text>
</comment>
<dbReference type="Proteomes" id="UP001500979">
    <property type="component" value="Unassembled WGS sequence"/>
</dbReference>
<dbReference type="Gene3D" id="3.40.190.10">
    <property type="entry name" value="Periplasmic binding protein-like II"/>
    <property type="match status" value="2"/>
</dbReference>
<comment type="caution">
    <text evidence="6">The sequence shown here is derived from an EMBL/GenBank/DDBJ whole genome shotgun (WGS) entry which is preliminary data.</text>
</comment>
<dbReference type="PANTHER" id="PTHR30346:SF29">
    <property type="entry name" value="LYSR SUBSTRATE-BINDING"/>
    <property type="match status" value="1"/>
</dbReference>
<dbReference type="EMBL" id="BAAAUX010000014">
    <property type="protein sequence ID" value="GAA2795683.1"/>
    <property type="molecule type" value="Genomic_DNA"/>
</dbReference>
<accession>A0ABN3VDW2</accession>
<dbReference type="InterPro" id="IPR036388">
    <property type="entry name" value="WH-like_DNA-bd_sf"/>
</dbReference>
<organism evidence="6 7">
    <name type="scientific">Saccharopolyspora taberi</name>
    <dbReference type="NCBI Taxonomy" id="60895"/>
    <lineage>
        <taxon>Bacteria</taxon>
        <taxon>Bacillati</taxon>
        <taxon>Actinomycetota</taxon>
        <taxon>Actinomycetes</taxon>
        <taxon>Pseudonocardiales</taxon>
        <taxon>Pseudonocardiaceae</taxon>
        <taxon>Saccharopolyspora</taxon>
    </lineage>
</organism>
<dbReference type="SUPFAM" id="SSF53850">
    <property type="entry name" value="Periplasmic binding protein-like II"/>
    <property type="match status" value="1"/>
</dbReference>
<dbReference type="SUPFAM" id="SSF46785">
    <property type="entry name" value="Winged helix' DNA-binding domain"/>
    <property type="match status" value="1"/>
</dbReference>
<keyword evidence="2" id="KW-0805">Transcription regulation</keyword>
<dbReference type="Pfam" id="PF03466">
    <property type="entry name" value="LysR_substrate"/>
    <property type="match status" value="1"/>
</dbReference>
<protein>
    <submittedName>
        <fullName evidence="6">LysR family transcriptional regulator</fullName>
    </submittedName>
</protein>
<gene>
    <name evidence="6" type="ORF">GCM10010470_33420</name>
</gene>
<dbReference type="InterPro" id="IPR005119">
    <property type="entry name" value="LysR_subst-bd"/>
</dbReference>
<keyword evidence="4" id="KW-0804">Transcription</keyword>